<evidence type="ECO:0000256" key="1">
    <source>
        <dbReference type="ARBA" id="ARBA00022729"/>
    </source>
</evidence>
<dbReference type="SUPFAM" id="SSF53474">
    <property type="entry name" value="alpha/beta-Hydrolases"/>
    <property type="match status" value="1"/>
</dbReference>
<proteinExistence type="predicted"/>
<dbReference type="Pfam" id="PF10503">
    <property type="entry name" value="Esterase_PHB"/>
    <property type="match status" value="1"/>
</dbReference>
<evidence type="ECO:0000256" key="3">
    <source>
        <dbReference type="SAM" id="SignalP"/>
    </source>
</evidence>
<gene>
    <name evidence="4" type="ORF">GTP56_18565</name>
</gene>
<dbReference type="AlphaFoldDB" id="A0A7X4H2L8"/>
<reference evidence="4 5" key="1">
    <citation type="submission" date="2019-12" db="EMBL/GenBank/DDBJ databases">
        <title>Novel species isolated from a subtropical stream in China.</title>
        <authorList>
            <person name="Lu H."/>
        </authorList>
    </citation>
    <scope>NUCLEOTIDE SEQUENCE [LARGE SCALE GENOMIC DNA]</scope>
    <source>
        <strain evidence="4 5">FT134W</strain>
    </source>
</reference>
<keyword evidence="1 3" id="KW-0732">Signal</keyword>
<feature type="signal peptide" evidence="3">
    <location>
        <begin position="1"/>
        <end position="24"/>
    </location>
</feature>
<protein>
    <submittedName>
        <fullName evidence="4">Prolyl oligopeptidase family serine peptidase</fullName>
    </submittedName>
</protein>
<feature type="chain" id="PRO_5030903230" evidence="3">
    <location>
        <begin position="25"/>
        <end position="304"/>
    </location>
</feature>
<dbReference type="InterPro" id="IPR010126">
    <property type="entry name" value="Esterase_phb"/>
</dbReference>
<dbReference type="Proteomes" id="UP000469734">
    <property type="component" value="Unassembled WGS sequence"/>
</dbReference>
<evidence type="ECO:0000313" key="4">
    <source>
        <dbReference type="EMBL" id="MYM74190.1"/>
    </source>
</evidence>
<dbReference type="EMBL" id="WWCR01000021">
    <property type="protein sequence ID" value="MYM74190.1"/>
    <property type="molecule type" value="Genomic_DNA"/>
</dbReference>
<dbReference type="InterPro" id="IPR029058">
    <property type="entry name" value="AB_hydrolase_fold"/>
</dbReference>
<accession>A0A7X4H2L8</accession>
<comment type="caution">
    <text evidence="4">The sequence shown here is derived from an EMBL/GenBank/DDBJ whole genome shotgun (WGS) entry which is preliminary data.</text>
</comment>
<dbReference type="PANTHER" id="PTHR43037">
    <property type="entry name" value="UNNAMED PRODUCT-RELATED"/>
    <property type="match status" value="1"/>
</dbReference>
<organism evidence="4 5">
    <name type="scientific">Duganella margarita</name>
    <dbReference type="NCBI Taxonomy" id="2692170"/>
    <lineage>
        <taxon>Bacteria</taxon>
        <taxon>Pseudomonadati</taxon>
        <taxon>Pseudomonadota</taxon>
        <taxon>Betaproteobacteria</taxon>
        <taxon>Burkholderiales</taxon>
        <taxon>Oxalobacteraceae</taxon>
        <taxon>Telluria group</taxon>
        <taxon>Duganella</taxon>
    </lineage>
</organism>
<dbReference type="InterPro" id="IPR050955">
    <property type="entry name" value="Plant_Biomass_Hydrol_Est"/>
</dbReference>
<name>A0A7X4H2L8_9BURK</name>
<keyword evidence="2" id="KW-0378">Hydrolase</keyword>
<dbReference type="GO" id="GO:0005576">
    <property type="term" value="C:extracellular region"/>
    <property type="evidence" value="ECO:0007669"/>
    <property type="project" value="InterPro"/>
</dbReference>
<dbReference type="GO" id="GO:0016787">
    <property type="term" value="F:hydrolase activity"/>
    <property type="evidence" value="ECO:0007669"/>
    <property type="project" value="UniProtKB-KW"/>
</dbReference>
<dbReference type="Gene3D" id="3.40.50.1820">
    <property type="entry name" value="alpha/beta hydrolase"/>
    <property type="match status" value="1"/>
</dbReference>
<evidence type="ECO:0000313" key="5">
    <source>
        <dbReference type="Proteomes" id="UP000469734"/>
    </source>
</evidence>
<dbReference type="RefSeq" id="WP_161051210.1">
    <property type="nucleotide sequence ID" value="NZ_WWCR01000021.1"/>
</dbReference>
<sequence length="304" mass="32180">MTAYQRFATPFAALSLGLAAQAMAQTVQQFEVPGELPVALYSPASVKPGVKAPLVFLLHGSSGDGLSILSNSGLKAAADKHGFIIAAPTGAIHLDKGFAWNVPGVATVSGKPPGAGDRDDVKYMLSILDALVKQGSVDRSRVYATGISGGGRMTSWLGCVASTRFAAIAPVVGLRAGTPLKSDPARPDPESCQPESPLPIIAFAGNKDTVNPMEGGGAPYWQYSMRSAEIRWAMLNHCQTSPVTKAISPALYQERYEGCRDNAMVTAYITEGGGHSWLADNDVMWAFFKNYARAEDGRLVKMAD</sequence>
<evidence type="ECO:0000256" key="2">
    <source>
        <dbReference type="ARBA" id="ARBA00022801"/>
    </source>
</evidence>
<dbReference type="PANTHER" id="PTHR43037:SF5">
    <property type="entry name" value="FERULOYL ESTERASE"/>
    <property type="match status" value="1"/>
</dbReference>